<dbReference type="AlphaFoldDB" id="A0A7K0DVV7"/>
<dbReference type="InterPro" id="IPR020471">
    <property type="entry name" value="AKR"/>
</dbReference>
<dbReference type="EC" id="1.1.1.-" evidence="3"/>
<dbReference type="GO" id="GO:0016491">
    <property type="term" value="F:oxidoreductase activity"/>
    <property type="evidence" value="ECO:0007669"/>
    <property type="project" value="UniProtKB-KW"/>
</dbReference>
<organism evidence="3 4">
    <name type="scientific">Nocardia aurantia</name>
    <dbReference type="NCBI Taxonomy" id="2585199"/>
    <lineage>
        <taxon>Bacteria</taxon>
        <taxon>Bacillati</taxon>
        <taxon>Actinomycetota</taxon>
        <taxon>Actinomycetes</taxon>
        <taxon>Mycobacteriales</taxon>
        <taxon>Nocardiaceae</taxon>
        <taxon>Nocardia</taxon>
    </lineage>
</organism>
<dbReference type="InterPro" id="IPR050523">
    <property type="entry name" value="AKR_Detox_Biosynth"/>
</dbReference>
<dbReference type="SUPFAM" id="SSF51430">
    <property type="entry name" value="NAD(P)-linked oxidoreductase"/>
    <property type="match status" value="1"/>
</dbReference>
<name>A0A7K0DVV7_9NOCA</name>
<evidence type="ECO:0000313" key="4">
    <source>
        <dbReference type="Proteomes" id="UP000431401"/>
    </source>
</evidence>
<dbReference type="InterPro" id="IPR036812">
    <property type="entry name" value="NAD(P)_OxRdtase_dom_sf"/>
</dbReference>
<accession>A0A7K0DVV7</accession>
<gene>
    <name evidence="3" type="primary">iolS_5</name>
    <name evidence="3" type="ORF">NRB56_54590</name>
</gene>
<feature type="domain" description="NADP-dependent oxidoreductase" evidence="2">
    <location>
        <begin position="18"/>
        <end position="318"/>
    </location>
</feature>
<keyword evidence="1 3" id="KW-0560">Oxidoreductase</keyword>
<dbReference type="EMBL" id="WEGI01000012">
    <property type="protein sequence ID" value="MQY29865.1"/>
    <property type="molecule type" value="Genomic_DNA"/>
</dbReference>
<proteinExistence type="predicted"/>
<dbReference type="Gene3D" id="3.20.20.100">
    <property type="entry name" value="NADP-dependent oxidoreductase domain"/>
    <property type="match status" value="1"/>
</dbReference>
<dbReference type="PANTHER" id="PTHR43364">
    <property type="entry name" value="NADH-SPECIFIC METHYLGLYOXAL REDUCTASE-RELATED"/>
    <property type="match status" value="1"/>
</dbReference>
<comment type="caution">
    <text evidence="3">The sequence shown here is derived from an EMBL/GenBank/DDBJ whole genome shotgun (WGS) entry which is preliminary data.</text>
</comment>
<evidence type="ECO:0000259" key="2">
    <source>
        <dbReference type="Pfam" id="PF00248"/>
    </source>
</evidence>
<dbReference type="PRINTS" id="PR00069">
    <property type="entry name" value="ALDKETRDTASE"/>
</dbReference>
<dbReference type="PANTHER" id="PTHR43364:SF4">
    <property type="entry name" value="NAD(P)-LINKED OXIDOREDUCTASE SUPERFAMILY PROTEIN"/>
    <property type="match status" value="1"/>
</dbReference>
<protein>
    <submittedName>
        <fullName evidence="3">Aldo-keto reductase IolS</fullName>
        <ecNumber evidence="3">1.1.1.-</ecNumber>
    </submittedName>
</protein>
<reference evidence="3 4" key="1">
    <citation type="submission" date="2019-10" db="EMBL/GenBank/DDBJ databases">
        <title>Nocardia macrotermitis sp. nov. and Nocardia aurantia sp. nov., isolated from the gut of fungus growing-termite Macrotermes natalensis.</title>
        <authorList>
            <person name="Benndorf R."/>
            <person name="Schwitalla J."/>
            <person name="Martin K."/>
            <person name="De Beer W."/>
            <person name="Kaster A.-K."/>
            <person name="Vollmers J."/>
            <person name="Poulsen M."/>
            <person name="Beemelmanns C."/>
        </authorList>
    </citation>
    <scope>NUCLEOTIDE SEQUENCE [LARGE SCALE GENOMIC DNA]</scope>
    <source>
        <strain evidence="3 4">RB56</strain>
    </source>
</reference>
<keyword evidence="4" id="KW-1185">Reference proteome</keyword>
<dbReference type="Proteomes" id="UP000431401">
    <property type="component" value="Unassembled WGS sequence"/>
</dbReference>
<dbReference type="Pfam" id="PF00248">
    <property type="entry name" value="Aldo_ket_red"/>
    <property type="match status" value="1"/>
</dbReference>
<dbReference type="GO" id="GO:0005829">
    <property type="term" value="C:cytosol"/>
    <property type="evidence" value="ECO:0007669"/>
    <property type="project" value="TreeGrafter"/>
</dbReference>
<evidence type="ECO:0000313" key="3">
    <source>
        <dbReference type="EMBL" id="MQY29865.1"/>
    </source>
</evidence>
<sequence>MRYQAFGRQSGLRVSEYVLGTANFGTTPASAGLGGSKTIFESFVAAGGTTFDASNIYRDGEAETVLGELLGRERDDYVVITKYTGSRSSHVRPGTTGNSRKIMIRSVEESLRRLKTDYVDIFMPHLPDGVTPMPEILAGLEDLIRAGKIRYGGLSNFPAWRVAGAMAGVGQTGRMPLIGIQTEYSLAERSAERELLPMAQAHGLGVVLYSPLAGGLLTGKYRRGETGRLSGRANADDTGNNGAGQRSSVLDAVLAVAEEIGTGPVQVALAWLRERAARARTSMIPIVGPRTPAQLDGYLDALDLELGQNHYRTLDEASAIRLGAPYDDVAAALVHGVDGDRSLLDESLLPVL</sequence>
<evidence type="ECO:0000256" key="1">
    <source>
        <dbReference type="ARBA" id="ARBA00023002"/>
    </source>
</evidence>
<dbReference type="RefSeq" id="WP_319943592.1">
    <property type="nucleotide sequence ID" value="NZ_WEGI01000012.1"/>
</dbReference>
<dbReference type="InterPro" id="IPR023210">
    <property type="entry name" value="NADP_OxRdtase_dom"/>
</dbReference>